<dbReference type="SMART" id="SM00052">
    <property type="entry name" value="EAL"/>
    <property type="match status" value="1"/>
</dbReference>
<organism evidence="9 10">
    <name type="scientific">Marinomonas vulgaris</name>
    <dbReference type="NCBI Taxonomy" id="2823372"/>
    <lineage>
        <taxon>Bacteria</taxon>
        <taxon>Pseudomonadati</taxon>
        <taxon>Pseudomonadota</taxon>
        <taxon>Gammaproteobacteria</taxon>
        <taxon>Oceanospirillales</taxon>
        <taxon>Oceanospirillaceae</taxon>
        <taxon>Marinomonas</taxon>
    </lineage>
</organism>
<keyword evidence="2 5" id="KW-0812">Transmembrane</keyword>
<dbReference type="PANTHER" id="PTHR33121:SF71">
    <property type="entry name" value="OXYGEN SENSOR PROTEIN DOSP"/>
    <property type="match status" value="1"/>
</dbReference>
<sequence length="782" mass="88002">MDSIKRYDKNMKAHYYVFFVVFLCGLAISYFLYMGALKQVATEQKNTSAYFTEKLTNQLNQYKSGLTSVVALMESSESLVSPERFARFVQSLKGASYLHVYFAQYVSADDKVAYEAQSKTMLGRRSYAIYPVGDRAEYMPLALAYPDKILYGYDILSPQYRDHKSVAQSRNSFSIQLSEPTFTPFLESSDRVANNFVLRAPVYLSADSNLQATADAVGFYGVVGAYFSVDELLRKVVPLIDKDLFYRLADVTNNSPVWFADSAVGKGWKEGDFDSHYLNIAGRKWRVDTQYISGLKAHLPWFFIVSPLIVFTLLGLFLSSYMRGLSRTSQSLWRILNKRIEVDELTGLLTRYQIQQELNVLIEGCKGRNRKIAVMMLNLDHFKTINDAFGHEVGDALLIKVSERLASILPENTLAGYLGGDAFLVLFTQPEKRPLPRLDAISKDFIHKISQSYYVDGLTLDIGCSIGVALYPEFGSDAVTLVKNADMAVYQAKSAGRATYYFYDGEMGRRFARNVRIETRLRRAIQDEKLELHFQPKVDLVSEHCVGMEALLRWHDEELGSVSPAEFIPIAEQTGIILPLGDWVFEQAFKHMQEWKQQGINVPPIAINCSAAQLKRSDFLSKLLVLLDTYDIDPSLLEIEVTESILIEDAATCAELLNQMSRLGMKLAIDDFGTGYSSLSYLKDLPFDCVKIDLVFIRDVIENESHAALTKAIISLSHNLGLKVVAEGISHVDQLHLLREYGCDIGQGYLFSKALGATSMISDPMIVALNQQEKDQSDNTPD</sequence>
<dbReference type="InterPro" id="IPR001633">
    <property type="entry name" value="EAL_dom"/>
</dbReference>
<dbReference type="PROSITE" id="PS50883">
    <property type="entry name" value="EAL"/>
    <property type="match status" value="1"/>
</dbReference>
<dbReference type="InterPro" id="IPR029787">
    <property type="entry name" value="Nucleotide_cyclase"/>
</dbReference>
<dbReference type="InterPro" id="IPR050706">
    <property type="entry name" value="Cyclic-di-GMP_PDE-like"/>
</dbReference>
<dbReference type="InterPro" id="IPR000160">
    <property type="entry name" value="GGDEF_dom"/>
</dbReference>
<evidence type="ECO:0000313" key="10">
    <source>
        <dbReference type="Proteomes" id="UP000679722"/>
    </source>
</evidence>
<dbReference type="Pfam" id="PF00563">
    <property type="entry name" value="EAL"/>
    <property type="match status" value="1"/>
</dbReference>
<evidence type="ECO:0000256" key="4">
    <source>
        <dbReference type="ARBA" id="ARBA00023136"/>
    </source>
</evidence>
<dbReference type="EMBL" id="JAGSSV010000008">
    <property type="protein sequence ID" value="MBR7889052.1"/>
    <property type="molecule type" value="Genomic_DNA"/>
</dbReference>
<feature type="domain" description="EAL" evidence="7">
    <location>
        <begin position="514"/>
        <end position="768"/>
    </location>
</feature>
<dbReference type="Pfam" id="PF03924">
    <property type="entry name" value="CHASE"/>
    <property type="match status" value="1"/>
</dbReference>
<reference evidence="9 10" key="1">
    <citation type="submission" date="2021-04" db="EMBL/GenBank/DDBJ databases">
        <authorList>
            <person name="Sun C."/>
        </authorList>
    </citation>
    <scope>NUCLEOTIDE SEQUENCE [LARGE SCALE GENOMIC DNA]</scope>
    <source>
        <strain evidence="9 10">A79</strain>
    </source>
</reference>
<accession>A0ABS5HC63</accession>
<dbReference type="CDD" id="cd01948">
    <property type="entry name" value="EAL"/>
    <property type="match status" value="1"/>
</dbReference>
<dbReference type="SMART" id="SM00267">
    <property type="entry name" value="GGDEF"/>
    <property type="match status" value="1"/>
</dbReference>
<dbReference type="InterPro" id="IPR035919">
    <property type="entry name" value="EAL_sf"/>
</dbReference>
<dbReference type="PROSITE" id="PS50839">
    <property type="entry name" value="CHASE"/>
    <property type="match status" value="1"/>
</dbReference>
<evidence type="ECO:0000256" key="5">
    <source>
        <dbReference type="SAM" id="Phobius"/>
    </source>
</evidence>
<reference evidence="10" key="2">
    <citation type="submission" date="2023-07" db="EMBL/GenBank/DDBJ databases">
        <title>Marinomonas vulgaris A79, complete genome.</title>
        <authorList>
            <person name="Ying J.-J."/>
        </authorList>
    </citation>
    <scope>NUCLEOTIDE SEQUENCE [LARGE SCALE GENOMIC DNA]</scope>
    <source>
        <strain evidence="10">A79</strain>
    </source>
</reference>
<feature type="transmembrane region" description="Helical" evidence="5">
    <location>
        <begin position="15"/>
        <end position="36"/>
    </location>
</feature>
<dbReference type="CDD" id="cd01949">
    <property type="entry name" value="GGDEF"/>
    <property type="match status" value="1"/>
</dbReference>
<keyword evidence="4 5" id="KW-0472">Membrane</keyword>
<proteinExistence type="predicted"/>
<evidence type="ECO:0000259" key="7">
    <source>
        <dbReference type="PROSITE" id="PS50883"/>
    </source>
</evidence>
<dbReference type="PANTHER" id="PTHR33121">
    <property type="entry name" value="CYCLIC DI-GMP PHOSPHODIESTERASE PDEF"/>
    <property type="match status" value="1"/>
</dbReference>
<evidence type="ECO:0000313" key="9">
    <source>
        <dbReference type="EMBL" id="MBR7889052.1"/>
    </source>
</evidence>
<feature type="transmembrane region" description="Helical" evidence="5">
    <location>
        <begin position="299"/>
        <end position="318"/>
    </location>
</feature>
<comment type="caution">
    <text evidence="9">The sequence shown here is derived from an EMBL/GenBank/DDBJ whole genome shotgun (WGS) entry which is preliminary data.</text>
</comment>
<comment type="subcellular location">
    <subcellularLocation>
        <location evidence="1">Membrane</location>
    </subcellularLocation>
</comment>
<dbReference type="InterPro" id="IPR043128">
    <property type="entry name" value="Rev_trsase/Diguanyl_cyclase"/>
</dbReference>
<evidence type="ECO:0000256" key="2">
    <source>
        <dbReference type="ARBA" id="ARBA00022692"/>
    </source>
</evidence>
<dbReference type="InterPro" id="IPR042240">
    <property type="entry name" value="CHASE_sf"/>
</dbReference>
<feature type="domain" description="CHASE" evidence="6">
    <location>
        <begin position="76"/>
        <end position="288"/>
    </location>
</feature>
<gene>
    <name evidence="9" type="ORF">J9B83_08825</name>
</gene>
<dbReference type="RefSeq" id="WP_211536390.1">
    <property type="nucleotide sequence ID" value="NZ_JAGSSV010000008.1"/>
</dbReference>
<dbReference type="Gene3D" id="3.30.450.350">
    <property type="entry name" value="CHASE domain"/>
    <property type="match status" value="1"/>
</dbReference>
<dbReference type="PROSITE" id="PS50887">
    <property type="entry name" value="GGDEF"/>
    <property type="match status" value="1"/>
</dbReference>
<dbReference type="Gene3D" id="3.20.20.450">
    <property type="entry name" value="EAL domain"/>
    <property type="match status" value="1"/>
</dbReference>
<name>A0ABS5HC63_9GAMM</name>
<dbReference type="SMART" id="SM01079">
    <property type="entry name" value="CHASE"/>
    <property type="match status" value="1"/>
</dbReference>
<dbReference type="Pfam" id="PF00990">
    <property type="entry name" value="GGDEF"/>
    <property type="match status" value="1"/>
</dbReference>
<keyword evidence="10" id="KW-1185">Reference proteome</keyword>
<evidence type="ECO:0000259" key="6">
    <source>
        <dbReference type="PROSITE" id="PS50839"/>
    </source>
</evidence>
<dbReference type="SUPFAM" id="SSF141868">
    <property type="entry name" value="EAL domain-like"/>
    <property type="match status" value="1"/>
</dbReference>
<protein>
    <submittedName>
        <fullName evidence="9">EAL domain-containing protein</fullName>
    </submittedName>
</protein>
<evidence type="ECO:0000259" key="8">
    <source>
        <dbReference type="PROSITE" id="PS50887"/>
    </source>
</evidence>
<dbReference type="InterPro" id="IPR006189">
    <property type="entry name" value="CHASE_dom"/>
</dbReference>
<feature type="domain" description="GGDEF" evidence="8">
    <location>
        <begin position="370"/>
        <end position="505"/>
    </location>
</feature>
<dbReference type="NCBIfam" id="TIGR00254">
    <property type="entry name" value="GGDEF"/>
    <property type="match status" value="1"/>
</dbReference>
<evidence type="ECO:0000256" key="1">
    <source>
        <dbReference type="ARBA" id="ARBA00004370"/>
    </source>
</evidence>
<keyword evidence="3 5" id="KW-1133">Transmembrane helix</keyword>
<evidence type="ECO:0000256" key="3">
    <source>
        <dbReference type="ARBA" id="ARBA00022989"/>
    </source>
</evidence>
<dbReference type="Gene3D" id="3.30.70.270">
    <property type="match status" value="1"/>
</dbReference>
<dbReference type="SUPFAM" id="SSF55073">
    <property type="entry name" value="Nucleotide cyclase"/>
    <property type="match status" value="1"/>
</dbReference>
<dbReference type="Proteomes" id="UP000679722">
    <property type="component" value="Unassembled WGS sequence"/>
</dbReference>